<dbReference type="OrthoDB" id="5487354at2"/>
<accession>A0A5S9ISP5</accession>
<dbReference type="KEGG" id="uam:UABAM_05308"/>
<organism evidence="1 2">
    <name type="scientific">Uabimicrobium amorphum</name>
    <dbReference type="NCBI Taxonomy" id="2596890"/>
    <lineage>
        <taxon>Bacteria</taxon>
        <taxon>Pseudomonadati</taxon>
        <taxon>Planctomycetota</taxon>
        <taxon>Candidatus Uabimicrobiia</taxon>
        <taxon>Candidatus Uabimicrobiales</taxon>
        <taxon>Candidatus Uabimicrobiaceae</taxon>
        <taxon>Candidatus Uabimicrobium</taxon>
    </lineage>
</organism>
<protein>
    <recommendedName>
        <fullName evidence="3">Protein-PII uridylyltransferase N-terminal domain-containing protein</fullName>
    </recommendedName>
</protein>
<dbReference type="Proteomes" id="UP000326354">
    <property type="component" value="Chromosome"/>
</dbReference>
<gene>
    <name evidence="1" type="ORF">UABAM_05308</name>
</gene>
<sequence>MWGKFTVRGSESLEKKITEIMHEVVATLKPHLREEYYVALVLIGGYGRGEGGVEIQGGEERPHNNFDFLLLTKGSGNHQLKSNLDKAISPLIKKYDLGMDIGMIDYQKLKRSPRLVMWHDMYFGHKVIIGEPDCVRKLTKFARGHIIPQDIANLLVNRGTLLLINELLLQKCSTENEVIRRLIVKHVVKAIIGYGDALLFFNGAYSWSYCEKQQRMRTQDVDADFKKLYDDMLEFRFFPQYDKYLQQDLHKWLEELRPQLAKVHLYCEEKRFRRKLTWDNYLQIAFAHICGEGLLSLRSTVKKLIYMTKKKPRICLKGTIARLGYKSCSPRQILTIVFPIVAYHIQNDATLVVQNILHTQEQKLLEPYLRQWCIHGDTNFIHFLQRYDIDLGDKI</sequence>
<proteinExistence type="predicted"/>
<reference evidence="1 2" key="1">
    <citation type="submission" date="2019-08" db="EMBL/GenBank/DDBJ databases">
        <title>Complete genome sequence of Candidatus Uab amorphum.</title>
        <authorList>
            <person name="Shiratori T."/>
            <person name="Suzuki S."/>
            <person name="Kakizawa Y."/>
            <person name="Ishida K."/>
        </authorList>
    </citation>
    <scope>NUCLEOTIDE SEQUENCE [LARGE SCALE GENOMIC DNA]</scope>
    <source>
        <strain evidence="1 2">SRT547</strain>
    </source>
</reference>
<name>A0A5S9ISP5_UABAM</name>
<evidence type="ECO:0008006" key="3">
    <source>
        <dbReference type="Google" id="ProtNLM"/>
    </source>
</evidence>
<keyword evidence="2" id="KW-1185">Reference proteome</keyword>
<dbReference type="RefSeq" id="WP_151970942.1">
    <property type="nucleotide sequence ID" value="NZ_AP019860.1"/>
</dbReference>
<dbReference type="EMBL" id="AP019860">
    <property type="protein sequence ID" value="BBM86906.1"/>
    <property type="molecule type" value="Genomic_DNA"/>
</dbReference>
<evidence type="ECO:0000313" key="1">
    <source>
        <dbReference type="EMBL" id="BBM86906.1"/>
    </source>
</evidence>
<dbReference type="AlphaFoldDB" id="A0A5S9ISP5"/>
<evidence type="ECO:0000313" key="2">
    <source>
        <dbReference type="Proteomes" id="UP000326354"/>
    </source>
</evidence>